<comment type="caution">
    <text evidence="1">The sequence shown here is derived from an EMBL/GenBank/DDBJ whole genome shotgun (WGS) entry which is preliminary data.</text>
</comment>
<dbReference type="InterPro" id="IPR050490">
    <property type="entry name" value="Bact_solute-bd_prot1"/>
</dbReference>
<keyword evidence="2" id="KW-1185">Reference proteome</keyword>
<dbReference type="SUPFAM" id="SSF53850">
    <property type="entry name" value="Periplasmic binding protein-like II"/>
    <property type="match status" value="1"/>
</dbReference>
<proteinExistence type="predicted"/>
<dbReference type="PROSITE" id="PS51318">
    <property type="entry name" value="TAT"/>
    <property type="match status" value="1"/>
</dbReference>
<dbReference type="Gene3D" id="3.40.190.10">
    <property type="entry name" value="Periplasmic binding protein-like II"/>
    <property type="match status" value="2"/>
</dbReference>
<dbReference type="PANTHER" id="PTHR43649">
    <property type="entry name" value="ARABINOSE-BINDING PROTEIN-RELATED"/>
    <property type="match status" value="1"/>
</dbReference>
<sequence length="459" mass="50580">MGVDRRNPKHCEEREIVMTGLDRRGFLKLAMASTAAGLSAAAVAGCGGSSGGAGGGGGGGGKTTLRYAWWGNNIRQQNYTKALQQFSAANSDIGIEPEFAEYTAFQERMTTQIAARDVPDIFWIASPQVMTYHKSKLYRKLDDIPSLQWSDYSKEDLETFKLGGELNTMPFAIFTPVIRYNETVAKADGVTIPADTDPAWTWDGLADLLVAYSKDNPGKRKGTPYAPDHDLTFEAWLRQRGEQLWTEDGQVGFTVDGLGSWLDWWEKLRKAGAALSLSEQEGMGPDWAQVGKKVLVNFGNSNHIIDDAKMFPKERFRLRAVPVDAGVEAGHKYLYFPRMAIYQRIDDDKVEAAGKVINYNANNADMLKTVRLTMGAPTNPKVAEQAAAFASPDEKEMLALVKKERAAERRPRYEAPPGSSTWRTATTRVCEEIALGRTTVPDGAKKLLDEIAAGIKRAQ</sequence>
<dbReference type="Pfam" id="PF13416">
    <property type="entry name" value="SBP_bac_8"/>
    <property type="match status" value="1"/>
</dbReference>
<dbReference type="InterPro" id="IPR006059">
    <property type="entry name" value="SBP"/>
</dbReference>
<reference evidence="1 2" key="1">
    <citation type="journal article" date="2015" name="Stand. Genomic Sci.">
        <title>Genomic Encyclopedia of Bacterial and Archaeal Type Strains, Phase III: the genomes of soil and plant-associated and newly described type strains.</title>
        <authorList>
            <person name="Whitman W.B."/>
            <person name="Woyke T."/>
            <person name="Klenk H.P."/>
            <person name="Zhou Y."/>
            <person name="Lilburn T.G."/>
            <person name="Beck B.J."/>
            <person name="De Vos P."/>
            <person name="Vandamme P."/>
            <person name="Eisen J.A."/>
            <person name="Garrity G."/>
            <person name="Hugenholtz P."/>
            <person name="Kyrpides N.C."/>
        </authorList>
    </citation>
    <scope>NUCLEOTIDE SEQUENCE [LARGE SCALE GENOMIC DNA]</scope>
    <source>
        <strain evidence="1 2">VKM Ac-2538</strain>
    </source>
</reference>
<organism evidence="1 2">
    <name type="scientific">Kribbella orskensis</name>
    <dbReference type="NCBI Taxonomy" id="2512216"/>
    <lineage>
        <taxon>Bacteria</taxon>
        <taxon>Bacillati</taxon>
        <taxon>Actinomycetota</taxon>
        <taxon>Actinomycetes</taxon>
        <taxon>Propionibacteriales</taxon>
        <taxon>Kribbellaceae</taxon>
        <taxon>Kribbella</taxon>
    </lineage>
</organism>
<dbReference type="InterPro" id="IPR006311">
    <property type="entry name" value="TAT_signal"/>
</dbReference>
<gene>
    <name evidence="1" type="ORF">EV644_13442</name>
</gene>
<protein>
    <submittedName>
        <fullName evidence="1">ABC-type glycerol-3-phosphate transport system substrate-binding protein</fullName>
    </submittedName>
</protein>
<name>A0ABY2B7J7_9ACTN</name>
<dbReference type="Proteomes" id="UP000295818">
    <property type="component" value="Unassembled WGS sequence"/>
</dbReference>
<accession>A0ABY2B7J7</accession>
<evidence type="ECO:0000313" key="1">
    <source>
        <dbReference type="EMBL" id="TCO10294.1"/>
    </source>
</evidence>
<dbReference type="EMBL" id="SLWM01000034">
    <property type="protein sequence ID" value="TCO10294.1"/>
    <property type="molecule type" value="Genomic_DNA"/>
</dbReference>
<evidence type="ECO:0000313" key="2">
    <source>
        <dbReference type="Proteomes" id="UP000295818"/>
    </source>
</evidence>
<dbReference type="PANTHER" id="PTHR43649:SF12">
    <property type="entry name" value="DIACETYLCHITOBIOSE BINDING PROTEIN DASA"/>
    <property type="match status" value="1"/>
</dbReference>